<sequence>MQEVNVTDVLWEIQKLGFNINDPHMDGYYQWGQKQKLYQILWEVERQMKLSSTYYGEAQWLEDHSQEQMINTLKGQ</sequence>
<protein>
    <submittedName>
        <fullName evidence="1">Uncharacterized protein</fullName>
    </submittedName>
</protein>
<organism evidence="1">
    <name type="scientific">uncultured Caudovirales phage</name>
    <dbReference type="NCBI Taxonomy" id="2100421"/>
    <lineage>
        <taxon>Viruses</taxon>
        <taxon>Duplodnaviria</taxon>
        <taxon>Heunggongvirae</taxon>
        <taxon>Uroviricota</taxon>
        <taxon>Caudoviricetes</taxon>
        <taxon>Peduoviridae</taxon>
        <taxon>Maltschvirus</taxon>
        <taxon>Maltschvirus maltsch</taxon>
    </lineage>
</organism>
<accession>A0A6J5TBP9</accession>
<reference evidence="1" key="1">
    <citation type="submission" date="2020-05" db="EMBL/GenBank/DDBJ databases">
        <authorList>
            <person name="Chiriac C."/>
            <person name="Salcher M."/>
            <person name="Ghai R."/>
            <person name="Kavagutti S V."/>
        </authorList>
    </citation>
    <scope>NUCLEOTIDE SEQUENCE</scope>
</reference>
<name>A0A6J5TBP9_9CAUD</name>
<evidence type="ECO:0000313" key="1">
    <source>
        <dbReference type="EMBL" id="CAB4241724.1"/>
    </source>
</evidence>
<gene>
    <name evidence="1" type="ORF">UFOVP71_262</name>
</gene>
<dbReference type="EMBL" id="LR797824">
    <property type="protein sequence ID" value="CAB4241724.1"/>
    <property type="molecule type" value="Genomic_DNA"/>
</dbReference>
<proteinExistence type="predicted"/>